<dbReference type="Pfam" id="PF04608">
    <property type="entry name" value="PgpA"/>
    <property type="match status" value="1"/>
</dbReference>
<keyword evidence="3" id="KW-1185">Reference proteome</keyword>
<dbReference type="Proteomes" id="UP000184476">
    <property type="component" value="Unassembled WGS sequence"/>
</dbReference>
<dbReference type="InterPro" id="IPR036681">
    <property type="entry name" value="PgpA-like_sf"/>
</dbReference>
<dbReference type="SUPFAM" id="SSF101307">
    <property type="entry name" value="YutG-like"/>
    <property type="match status" value="1"/>
</dbReference>
<organism evidence="2 3">
    <name type="scientific">Seinonella peptonophila</name>
    <dbReference type="NCBI Taxonomy" id="112248"/>
    <lineage>
        <taxon>Bacteria</taxon>
        <taxon>Bacillati</taxon>
        <taxon>Bacillota</taxon>
        <taxon>Bacilli</taxon>
        <taxon>Bacillales</taxon>
        <taxon>Thermoactinomycetaceae</taxon>
        <taxon>Seinonella</taxon>
    </lineage>
</organism>
<dbReference type="EMBL" id="FQVL01000002">
    <property type="protein sequence ID" value="SHE67838.1"/>
    <property type="molecule type" value="Genomic_DNA"/>
</dbReference>
<evidence type="ECO:0000313" key="3">
    <source>
        <dbReference type="Proteomes" id="UP000184476"/>
    </source>
</evidence>
<name>A0A1M4VFY3_9BACL</name>
<sequence>MELRELKERTIIRLRERGFAIEEMADVLLETIAKDIQNQTSNGQMIDREQVIKRGQAIDREQAIKYISMAFENRAVLQSALVGINLDVLAEQGKLTEPYLSVIRSDLGTFAVDETLVEWSLSTWGKRNFALFDTIKSGVVQRADKDKLHCHTFADDVLGMFIAQGYKLYQKDLENTLDDKSVRSVEEFPIDDSLIYKNGIEQPPENEDFKKHNPANYRNDVLREAVKKELAPFEKELEGLAKISFGMQKKYIPTVMPRMVKKAQQKVLTSKTEVHAAILTAIELDRLYNKQLELDQRPSSERDSNQYYIFPELMDEIKNSPTFAPTINIAEGAAEFYGVVGRTNFGKLLRPEVQEQFPTLNSCIPSSENKSPFMSKMALMIVAGTNGKIASDFKRNTERWSKDILQPLQPIKTKYDQLRSTPPKNRQPIISNALDQGKKMIDKIITTRAKGSRMKPLEK</sequence>
<dbReference type="AlphaFoldDB" id="A0A1M4VFY3"/>
<evidence type="ECO:0000259" key="1">
    <source>
        <dbReference type="Pfam" id="PF04608"/>
    </source>
</evidence>
<dbReference type="OrthoDB" id="9793244at2"/>
<evidence type="ECO:0000313" key="2">
    <source>
        <dbReference type="EMBL" id="SHE67838.1"/>
    </source>
</evidence>
<dbReference type="GO" id="GO:0006629">
    <property type="term" value="P:lipid metabolic process"/>
    <property type="evidence" value="ECO:0007669"/>
    <property type="project" value="InterPro"/>
</dbReference>
<accession>A0A1M4VFY3</accession>
<dbReference type="GO" id="GO:0008962">
    <property type="term" value="F:phosphatidylglycerophosphatase activity"/>
    <property type="evidence" value="ECO:0007669"/>
    <property type="project" value="InterPro"/>
</dbReference>
<dbReference type="Gene3D" id="1.10.3760.10">
    <property type="entry name" value="PgpA-like"/>
    <property type="match status" value="2"/>
</dbReference>
<feature type="domain" description="YutG/PgpA" evidence="1">
    <location>
        <begin position="70"/>
        <end position="164"/>
    </location>
</feature>
<reference evidence="2 3" key="1">
    <citation type="submission" date="2016-11" db="EMBL/GenBank/DDBJ databases">
        <authorList>
            <person name="Jaros S."/>
            <person name="Januszkiewicz K."/>
            <person name="Wedrychowicz H."/>
        </authorList>
    </citation>
    <scope>NUCLEOTIDE SEQUENCE [LARGE SCALE GENOMIC DNA]</scope>
    <source>
        <strain evidence="2 3">DSM 44666</strain>
    </source>
</reference>
<proteinExistence type="predicted"/>
<dbReference type="InterPro" id="IPR007686">
    <property type="entry name" value="YutG/PgpA"/>
</dbReference>
<protein>
    <submittedName>
        <fullName evidence="2">Phosphatidylglycerophosphatase A</fullName>
    </submittedName>
</protein>
<dbReference type="STRING" id="112248.SAMN05444392_102343"/>
<gene>
    <name evidence="2" type="ORF">SAMN05444392_102343</name>
</gene>
<dbReference type="RefSeq" id="WP_073153878.1">
    <property type="nucleotide sequence ID" value="NZ_FQVL01000002.1"/>
</dbReference>